<dbReference type="Pfam" id="PF26305">
    <property type="entry name" value="CD_NTase_C"/>
    <property type="match status" value="1"/>
</dbReference>
<evidence type="ECO:0000313" key="6">
    <source>
        <dbReference type="EMBL" id="MCB5228353.1"/>
    </source>
</evidence>
<evidence type="ECO:0000256" key="2">
    <source>
        <dbReference type="ARBA" id="ARBA00022695"/>
    </source>
</evidence>
<sequence length="370" mass="41890">MINFENRLKSLKDRRQGSRERSLLENNLSIYDSRDLRTKERYEELAESAPIKYAIGAMAAVDRRSTQISIEEGERVASTLISMLSTVGINTEMEIQGSVALDIHIEGHSDVDMLILKSDIVLVQTPKVDGSGCAASDTRPMEAIIRELRQQSELKLTSRYYQAEVNCSGNKSIAISGGSLKRKVDIVPACWFHSHDYQRSGLKHHKGVDVYHKGEHKLIRNQPFLHMKRVNDKDLVYSGNLKKVVRLMKNLIADMPDYKKRIAKKLSSYDITAIGYDMNDQLTCPSYFSLGLVEKLRAHLTILVDVPALRNAMEVPDGSRKVFDTEEKIEALKILHSEVTDLAVSIYKSLNPYSLDTYKSNSLLQKQVFL</sequence>
<protein>
    <recommendedName>
        <fullName evidence="5">cGAS/DncV-like nucleotidyltransferase C-terminal helical domain-containing protein</fullName>
    </recommendedName>
</protein>
<evidence type="ECO:0000256" key="1">
    <source>
        <dbReference type="ARBA" id="ARBA00022679"/>
    </source>
</evidence>
<keyword evidence="7" id="KW-1185">Reference proteome</keyword>
<gene>
    <name evidence="6" type="ORF">JAO78_016225</name>
</gene>
<proteinExistence type="predicted"/>
<keyword evidence="2" id="KW-0548">Nucleotidyltransferase</keyword>
<dbReference type="RefSeq" id="WP_226752409.1">
    <property type="nucleotide sequence ID" value="NZ_JAEINI020000021.1"/>
</dbReference>
<accession>A0ABS8C7M2</accession>
<keyword evidence="3" id="KW-0547">Nucleotide-binding</keyword>
<name>A0ABS8C7M2_9ALTE</name>
<comment type="caution">
    <text evidence="6">The sequence shown here is derived from an EMBL/GenBank/DDBJ whole genome shotgun (WGS) entry which is preliminary data.</text>
</comment>
<evidence type="ECO:0000313" key="7">
    <source>
        <dbReference type="Proteomes" id="UP000633814"/>
    </source>
</evidence>
<reference evidence="6 7" key="1">
    <citation type="submission" date="2021-10" db="EMBL/GenBank/DDBJ databases">
        <title>Alishewanella koreense sp. nov. isolated from seawater of southwestern coast in South Korea and the proposal for the reclassification of Rheinheimera perlucida and Rheinheimera tuosuensis as Arsukibacterium perlucida and Arsukibacterium tuosuensis.</title>
        <authorList>
            <person name="Kim K.H."/>
            <person name="Ruan W."/>
            <person name="Kim K.R."/>
            <person name="Baek J.H."/>
            <person name="Jeon C.O."/>
        </authorList>
    </citation>
    <scope>NUCLEOTIDE SEQUENCE [LARGE SCALE GENOMIC DNA]</scope>
    <source>
        <strain evidence="6 7">16-MA</strain>
    </source>
</reference>
<dbReference type="Proteomes" id="UP000633814">
    <property type="component" value="Unassembled WGS sequence"/>
</dbReference>
<keyword evidence="1" id="KW-0808">Transferase</keyword>
<evidence type="ECO:0000259" key="5">
    <source>
        <dbReference type="Pfam" id="PF26305"/>
    </source>
</evidence>
<keyword evidence="4" id="KW-0051">Antiviral defense</keyword>
<evidence type="ECO:0000256" key="3">
    <source>
        <dbReference type="ARBA" id="ARBA00022741"/>
    </source>
</evidence>
<dbReference type="InterPro" id="IPR058909">
    <property type="entry name" value="CD_NTase_C"/>
</dbReference>
<dbReference type="EMBL" id="JAEINI020000021">
    <property type="protein sequence ID" value="MCB5228353.1"/>
    <property type="molecule type" value="Genomic_DNA"/>
</dbReference>
<organism evidence="6 7">
    <name type="scientific">Alishewanella maricola</name>
    <dbReference type="NCBI Taxonomy" id="2795740"/>
    <lineage>
        <taxon>Bacteria</taxon>
        <taxon>Pseudomonadati</taxon>
        <taxon>Pseudomonadota</taxon>
        <taxon>Gammaproteobacteria</taxon>
        <taxon>Alteromonadales</taxon>
        <taxon>Alteromonadaceae</taxon>
        <taxon>Alishewanella</taxon>
    </lineage>
</organism>
<evidence type="ECO:0000256" key="4">
    <source>
        <dbReference type="ARBA" id="ARBA00023118"/>
    </source>
</evidence>
<feature type="domain" description="cGAS/DncV-like nucleotidyltransferase C-terminal helical" evidence="5">
    <location>
        <begin position="230"/>
        <end position="329"/>
    </location>
</feature>